<dbReference type="GO" id="GO:0000062">
    <property type="term" value="F:fatty-acyl-CoA binding"/>
    <property type="evidence" value="ECO:0007669"/>
    <property type="project" value="TreeGrafter"/>
</dbReference>
<organism evidence="6 7">
    <name type="scientific">Phytophthora fragariaefolia</name>
    <dbReference type="NCBI Taxonomy" id="1490495"/>
    <lineage>
        <taxon>Eukaryota</taxon>
        <taxon>Sar</taxon>
        <taxon>Stramenopiles</taxon>
        <taxon>Oomycota</taxon>
        <taxon>Peronosporomycetes</taxon>
        <taxon>Peronosporales</taxon>
        <taxon>Peronosporaceae</taxon>
        <taxon>Phytophthora</taxon>
    </lineage>
</organism>
<accession>A0A9W6TQ33</accession>
<evidence type="ECO:0000259" key="5">
    <source>
        <dbReference type="Pfam" id="PF02770"/>
    </source>
</evidence>
<proteinExistence type="predicted"/>
<dbReference type="GO" id="GO:0033539">
    <property type="term" value="P:fatty acid beta-oxidation using acyl-CoA dehydrogenase"/>
    <property type="evidence" value="ECO:0007669"/>
    <property type="project" value="TreeGrafter"/>
</dbReference>
<keyword evidence="4" id="KW-0496">Mitochondrion</keyword>
<comment type="caution">
    <text evidence="6">The sequence shown here is derived from an EMBL/GenBank/DDBJ whole genome shotgun (WGS) entry which is preliminary data.</text>
</comment>
<dbReference type="AlphaFoldDB" id="A0A9W6TQ33"/>
<evidence type="ECO:0000256" key="1">
    <source>
        <dbReference type="ARBA" id="ARBA00004173"/>
    </source>
</evidence>
<dbReference type="Gene3D" id="2.40.110.10">
    <property type="entry name" value="Butyryl-CoA Dehydrogenase, subunit A, domain 2"/>
    <property type="match status" value="1"/>
</dbReference>
<evidence type="ECO:0000313" key="7">
    <source>
        <dbReference type="Proteomes" id="UP001165121"/>
    </source>
</evidence>
<dbReference type="PANTHER" id="PTHR42807">
    <property type="entry name" value="GLUTARYL-COA DEHYDROGENASE, MITOCHONDRIAL"/>
    <property type="match status" value="1"/>
</dbReference>
<name>A0A9W6TQ33_9STRA</name>
<protein>
    <submittedName>
        <fullName evidence="6">Unnamed protein product</fullName>
    </submittedName>
</protein>
<dbReference type="Pfam" id="PF02770">
    <property type="entry name" value="Acyl-CoA_dh_M"/>
    <property type="match status" value="1"/>
</dbReference>
<dbReference type="InterPro" id="IPR046373">
    <property type="entry name" value="Acyl-CoA_Oxase/DH_mid-dom_sf"/>
</dbReference>
<comment type="subcellular location">
    <subcellularLocation>
        <location evidence="1">Mitochondrion</location>
    </subcellularLocation>
</comment>
<dbReference type="GO" id="GO:0050660">
    <property type="term" value="F:flavin adenine dinucleotide binding"/>
    <property type="evidence" value="ECO:0007669"/>
    <property type="project" value="TreeGrafter"/>
</dbReference>
<keyword evidence="7" id="KW-1185">Reference proteome</keyword>
<evidence type="ECO:0000256" key="4">
    <source>
        <dbReference type="ARBA" id="ARBA00023128"/>
    </source>
</evidence>
<gene>
    <name evidence="6" type="ORF">Pfra01_000096400</name>
</gene>
<reference evidence="6" key="1">
    <citation type="submission" date="2023-04" db="EMBL/GenBank/DDBJ databases">
        <title>Phytophthora fragariaefolia NBRC 109709.</title>
        <authorList>
            <person name="Ichikawa N."/>
            <person name="Sato H."/>
            <person name="Tonouchi N."/>
        </authorList>
    </citation>
    <scope>NUCLEOTIDE SEQUENCE</scope>
    <source>
        <strain evidence="6">NBRC 109709</strain>
    </source>
</reference>
<sequence>METRARLKGDKYILNGSKNWITNAPIADVFLVWAKDDEGDIRGFILEKVCCYSQLLSRRARVLTPAITPIAHAGLSWSVSPIH</sequence>
<dbReference type="GO" id="GO:0046949">
    <property type="term" value="P:fatty-acyl-CoA biosynthetic process"/>
    <property type="evidence" value="ECO:0007669"/>
    <property type="project" value="TreeGrafter"/>
</dbReference>
<evidence type="ECO:0000313" key="6">
    <source>
        <dbReference type="EMBL" id="GMF16855.1"/>
    </source>
</evidence>
<dbReference type="Proteomes" id="UP001165121">
    <property type="component" value="Unassembled WGS sequence"/>
</dbReference>
<dbReference type="GO" id="GO:0004361">
    <property type="term" value="F:glutaryl-CoA dehydrogenase activity"/>
    <property type="evidence" value="ECO:0007669"/>
    <property type="project" value="TreeGrafter"/>
</dbReference>
<keyword evidence="2" id="KW-0809">Transit peptide</keyword>
<dbReference type="InterPro" id="IPR009100">
    <property type="entry name" value="AcylCoA_DH/oxidase_NM_dom_sf"/>
</dbReference>
<dbReference type="OrthoDB" id="435240at2759"/>
<feature type="domain" description="Acyl-CoA oxidase/dehydrogenase middle" evidence="5">
    <location>
        <begin position="2"/>
        <end position="47"/>
    </location>
</feature>
<keyword evidence="3" id="KW-0560">Oxidoreductase</keyword>
<dbReference type="EMBL" id="BSXT01000079">
    <property type="protein sequence ID" value="GMF16855.1"/>
    <property type="molecule type" value="Genomic_DNA"/>
</dbReference>
<dbReference type="GO" id="GO:0005739">
    <property type="term" value="C:mitochondrion"/>
    <property type="evidence" value="ECO:0007669"/>
    <property type="project" value="UniProtKB-SubCell"/>
</dbReference>
<evidence type="ECO:0000256" key="3">
    <source>
        <dbReference type="ARBA" id="ARBA00023002"/>
    </source>
</evidence>
<dbReference type="InterPro" id="IPR006091">
    <property type="entry name" value="Acyl-CoA_Oxase/DH_mid-dom"/>
</dbReference>
<evidence type="ECO:0000256" key="2">
    <source>
        <dbReference type="ARBA" id="ARBA00022946"/>
    </source>
</evidence>
<dbReference type="InterPro" id="IPR052033">
    <property type="entry name" value="Glutaryl-CoA_DH_mitochondrial"/>
</dbReference>
<dbReference type="PANTHER" id="PTHR42807:SF1">
    <property type="entry name" value="GLUTARYL-COA DEHYDROGENASE, MITOCHONDRIAL"/>
    <property type="match status" value="1"/>
</dbReference>
<dbReference type="SUPFAM" id="SSF56645">
    <property type="entry name" value="Acyl-CoA dehydrogenase NM domain-like"/>
    <property type="match status" value="1"/>
</dbReference>